<sequence>MSYARATASSTLRVAAIPSSTSSSPPLVSSKKTLSSSSSTPVSIAKPAVPSIARRTPSTSTTTTTSRPARIVSDSKSKTAKSQSSSTSVVANKVSISSTIESRQAQRAREAAAREEKRAKEDAERKERIASLEARKAALKQAKANREAALAARIKRDQDRKDRELREIRRGVEAIKKALKALSPKMTITTPEEVRTTTIPAHRTKVPVKSALKRSKMVVSCTESKVDSYADPYHNFPLSLLPSISRLIRHPFQIRSSTSGLEFDYDLLSIIDHHHRLSIIGHTRLRMAVSLSNTSVSGHVFPSPNADRLILLFASSSVCFSARPSHRTTHYIDLIPYIDVQLHPPLPLRYRPLPTSAAFGIDDLQFITKMNKTFPLQETINQERKMMGLPPMVVPELPANWNCEEPRQRACRFGSREVSCFSYRGVPAYHEVVYHEITDADKTFALRLNEKLDVRVAEIAKSEQARKESEEQARKAYQTRTLTEEEIAEALVMLGDIKKRCQADTVPRITLSVPELYLTEPENQDEEDARFAEQQARRVWTDFSRLVIPPSMWTADERGQEIEDEEETY</sequence>
<dbReference type="EMBL" id="JABELV010000164">
    <property type="protein sequence ID" value="KAG7528860.1"/>
    <property type="molecule type" value="Genomic_DNA"/>
</dbReference>
<dbReference type="Proteomes" id="UP000812966">
    <property type="component" value="Unassembled WGS sequence"/>
</dbReference>
<evidence type="ECO:0000313" key="3">
    <source>
        <dbReference type="Proteomes" id="UP000812966"/>
    </source>
</evidence>
<accession>A0A8K0JLK4</accession>
<feature type="compositionally biased region" description="Low complexity" evidence="1">
    <location>
        <begin position="51"/>
        <end position="71"/>
    </location>
</feature>
<evidence type="ECO:0000256" key="1">
    <source>
        <dbReference type="SAM" id="MobiDB-lite"/>
    </source>
</evidence>
<protein>
    <submittedName>
        <fullName evidence="2">Uncharacterized protein</fullName>
    </submittedName>
</protein>
<evidence type="ECO:0000313" key="2">
    <source>
        <dbReference type="EMBL" id="KAG7528860.1"/>
    </source>
</evidence>
<organism evidence="2 3">
    <name type="scientific">Filobasidium floriforme</name>
    <dbReference type="NCBI Taxonomy" id="5210"/>
    <lineage>
        <taxon>Eukaryota</taxon>
        <taxon>Fungi</taxon>
        <taxon>Dikarya</taxon>
        <taxon>Basidiomycota</taxon>
        <taxon>Agaricomycotina</taxon>
        <taxon>Tremellomycetes</taxon>
        <taxon>Filobasidiales</taxon>
        <taxon>Filobasidiaceae</taxon>
        <taxon>Filobasidium</taxon>
    </lineage>
</organism>
<name>A0A8K0JLK4_9TREE</name>
<reference evidence="2" key="1">
    <citation type="submission" date="2020-04" db="EMBL/GenBank/DDBJ databases">
        <title>Analysis of mating type loci in Filobasidium floriforme.</title>
        <authorList>
            <person name="Nowrousian M."/>
        </authorList>
    </citation>
    <scope>NUCLEOTIDE SEQUENCE</scope>
    <source>
        <strain evidence="2">CBS 6242</strain>
    </source>
</reference>
<proteinExistence type="predicted"/>
<gene>
    <name evidence="2" type="ORF">FFLO_05893</name>
</gene>
<dbReference type="AlphaFoldDB" id="A0A8K0JLK4"/>
<feature type="region of interest" description="Disordered" evidence="1">
    <location>
        <begin position="1"/>
        <end position="126"/>
    </location>
</feature>
<comment type="caution">
    <text evidence="2">The sequence shown here is derived from an EMBL/GenBank/DDBJ whole genome shotgun (WGS) entry which is preliminary data.</text>
</comment>
<feature type="compositionally biased region" description="Low complexity" evidence="1">
    <location>
        <begin position="18"/>
        <end position="43"/>
    </location>
</feature>
<feature type="compositionally biased region" description="Basic and acidic residues" evidence="1">
    <location>
        <begin position="107"/>
        <end position="126"/>
    </location>
</feature>
<keyword evidence="3" id="KW-1185">Reference proteome</keyword>